<accession>T1K8H0</accession>
<evidence type="ECO:0000259" key="1">
    <source>
        <dbReference type="PROSITE" id="PS50181"/>
    </source>
</evidence>
<sequence>MININSLPVEVLHLIFMKLPWVEDYISVSKVCLLWEQIAFQRMSWVKYLIGVYDYNGEPENIGNDILYYRQGVMASYALKYLVPYLPNLRILEIIDPYKMDPETLGTIAKDNRNIKGIRYDRRIPGSIDDCLGDIEMLSTNCVAEAMAPLCSCLKQLYIRYSNERTLAIVSQHLHLERLHIHDFVGENFLQQFEEPFQNLVILELGFKRLDFKSIADLDRVIRMCPKLESLYLRFEDLDRFVVEGDMDNTNNIYLINMVLQYSDEYWPEDPVFPLIYRFLNLKQLAIRDNMEESIRRLSRFFNRDIQFLWGDHIYEKISQYRDLRVAVGFDFNLNLFHRRFEQLPHFLDHFQEWIIFRNNC</sequence>
<evidence type="ECO:0000313" key="2">
    <source>
        <dbReference type="EnsemblMetazoa" id="tetur07g01300.1"/>
    </source>
</evidence>
<proteinExistence type="predicted"/>
<protein>
    <recommendedName>
        <fullName evidence="1">F-box domain-containing protein</fullName>
    </recommendedName>
</protein>
<reference evidence="3" key="1">
    <citation type="submission" date="2011-08" db="EMBL/GenBank/DDBJ databases">
        <authorList>
            <person name="Rombauts S."/>
        </authorList>
    </citation>
    <scope>NUCLEOTIDE SEQUENCE</scope>
    <source>
        <strain evidence="3">London</strain>
    </source>
</reference>
<evidence type="ECO:0000313" key="3">
    <source>
        <dbReference type="Proteomes" id="UP000015104"/>
    </source>
</evidence>
<dbReference type="InterPro" id="IPR036047">
    <property type="entry name" value="F-box-like_dom_sf"/>
</dbReference>
<dbReference type="SUPFAM" id="SSF81383">
    <property type="entry name" value="F-box domain"/>
    <property type="match status" value="1"/>
</dbReference>
<dbReference type="Gene3D" id="1.20.1280.50">
    <property type="match status" value="1"/>
</dbReference>
<dbReference type="Proteomes" id="UP000015104">
    <property type="component" value="Unassembled WGS sequence"/>
</dbReference>
<dbReference type="AlphaFoldDB" id="T1K8H0"/>
<reference evidence="2" key="2">
    <citation type="submission" date="2015-06" db="UniProtKB">
        <authorList>
            <consortium name="EnsemblMetazoa"/>
        </authorList>
    </citation>
    <scope>IDENTIFICATION</scope>
</reference>
<dbReference type="PROSITE" id="PS50181">
    <property type="entry name" value="FBOX"/>
    <property type="match status" value="1"/>
</dbReference>
<dbReference type="EMBL" id="CAEY01001875">
    <property type="status" value="NOT_ANNOTATED_CDS"/>
    <property type="molecule type" value="Genomic_DNA"/>
</dbReference>
<feature type="domain" description="F-box" evidence="1">
    <location>
        <begin position="1"/>
        <end position="48"/>
    </location>
</feature>
<dbReference type="SMART" id="SM00256">
    <property type="entry name" value="FBOX"/>
    <property type="match status" value="1"/>
</dbReference>
<dbReference type="EnsemblMetazoa" id="tetur07g01300.1">
    <property type="protein sequence ID" value="tetur07g01300.1"/>
    <property type="gene ID" value="tetur07g01300"/>
</dbReference>
<dbReference type="InterPro" id="IPR001810">
    <property type="entry name" value="F-box_dom"/>
</dbReference>
<dbReference type="Gene3D" id="3.80.10.10">
    <property type="entry name" value="Ribonuclease Inhibitor"/>
    <property type="match status" value="1"/>
</dbReference>
<dbReference type="Pfam" id="PF12937">
    <property type="entry name" value="F-box-like"/>
    <property type="match status" value="1"/>
</dbReference>
<dbReference type="InterPro" id="IPR032675">
    <property type="entry name" value="LRR_dom_sf"/>
</dbReference>
<organism evidence="2 3">
    <name type="scientific">Tetranychus urticae</name>
    <name type="common">Two-spotted spider mite</name>
    <dbReference type="NCBI Taxonomy" id="32264"/>
    <lineage>
        <taxon>Eukaryota</taxon>
        <taxon>Metazoa</taxon>
        <taxon>Ecdysozoa</taxon>
        <taxon>Arthropoda</taxon>
        <taxon>Chelicerata</taxon>
        <taxon>Arachnida</taxon>
        <taxon>Acari</taxon>
        <taxon>Acariformes</taxon>
        <taxon>Trombidiformes</taxon>
        <taxon>Prostigmata</taxon>
        <taxon>Eleutherengona</taxon>
        <taxon>Raphignathae</taxon>
        <taxon>Tetranychoidea</taxon>
        <taxon>Tetranychidae</taxon>
        <taxon>Tetranychus</taxon>
    </lineage>
</organism>
<dbReference type="SUPFAM" id="SSF52047">
    <property type="entry name" value="RNI-like"/>
    <property type="match status" value="1"/>
</dbReference>
<dbReference type="HOGENOM" id="CLU_029073_0_0_1"/>
<name>T1K8H0_TETUR</name>
<keyword evidence="3" id="KW-1185">Reference proteome</keyword>